<name>A0AAJ4NMP5_9GAMM</name>
<proteinExistence type="inferred from homology"/>
<evidence type="ECO:0000256" key="2">
    <source>
        <dbReference type="ARBA" id="ARBA00009142"/>
    </source>
</evidence>
<evidence type="ECO:0000256" key="8">
    <source>
        <dbReference type="RuleBase" id="RU363041"/>
    </source>
</evidence>
<evidence type="ECO:0000313" key="10">
    <source>
        <dbReference type="Proteomes" id="UP000683421"/>
    </source>
</evidence>
<comment type="similarity">
    <text evidence="2 8">Belongs to the 4-toluene sulfonate uptake permease (TSUP) (TC 2.A.102) family.</text>
</comment>
<gene>
    <name evidence="9" type="ORF">KQR59_04955</name>
</gene>
<keyword evidence="4 8" id="KW-1003">Cell membrane</keyword>
<evidence type="ECO:0000256" key="5">
    <source>
        <dbReference type="ARBA" id="ARBA00022692"/>
    </source>
</evidence>
<feature type="transmembrane region" description="Helical" evidence="8">
    <location>
        <begin position="165"/>
        <end position="188"/>
    </location>
</feature>
<dbReference type="InterPro" id="IPR052017">
    <property type="entry name" value="TSUP"/>
</dbReference>
<evidence type="ECO:0000256" key="7">
    <source>
        <dbReference type="ARBA" id="ARBA00023136"/>
    </source>
</evidence>
<dbReference type="KEGG" id="fsr:KQR59_04955"/>
<dbReference type="PANTHER" id="PTHR30269">
    <property type="entry name" value="TRANSMEMBRANE PROTEIN YFCA"/>
    <property type="match status" value="1"/>
</dbReference>
<feature type="transmembrane region" description="Helical" evidence="8">
    <location>
        <begin position="259"/>
        <end position="277"/>
    </location>
</feature>
<comment type="subcellular location">
    <subcellularLocation>
        <location evidence="1 8">Cell membrane</location>
        <topology evidence="1 8">Multi-pass membrane protein</topology>
    </subcellularLocation>
</comment>
<feature type="transmembrane region" description="Helical" evidence="8">
    <location>
        <begin position="104"/>
        <end position="122"/>
    </location>
</feature>
<dbReference type="AlphaFoldDB" id="A0AAJ4NMP5"/>
<evidence type="ECO:0000256" key="6">
    <source>
        <dbReference type="ARBA" id="ARBA00022989"/>
    </source>
</evidence>
<dbReference type="InterPro" id="IPR002781">
    <property type="entry name" value="TM_pro_TauE-like"/>
</dbReference>
<evidence type="ECO:0000256" key="3">
    <source>
        <dbReference type="ARBA" id="ARBA00022448"/>
    </source>
</evidence>
<feature type="transmembrane region" description="Helical" evidence="8">
    <location>
        <begin position="208"/>
        <end position="226"/>
    </location>
</feature>
<feature type="transmembrane region" description="Helical" evidence="8">
    <location>
        <begin position="9"/>
        <end position="33"/>
    </location>
</feature>
<dbReference type="RefSeq" id="WP_216691686.1">
    <property type="nucleotide sequence ID" value="NZ_CP076680.1"/>
</dbReference>
<dbReference type="GO" id="GO:0005886">
    <property type="term" value="C:plasma membrane"/>
    <property type="evidence" value="ECO:0007669"/>
    <property type="project" value="UniProtKB-SubCell"/>
</dbReference>
<sequence length="281" mass="29777">MEKFFFFELVIFVVAVLGGGIGAIIGIGGALVITPLLSTVLDVPLHYAIGASLVAIICTSTATSLVSLKSHGLTKEKLGLFLALATAIGAIFGAKLALTLKSQALFLIFGGILFVVAVLSFIKKKQNNNFIQKTTKVSIIAEKLQLNDSFAIDKIKHQYSVKHPILGFIFMSGAGFIGGLLGIGAGIFKVIAMDKVMKIPFKVSASTSNFIMGITAFAATSTYYFAGYIDSSITAPVALGTLLGATIGSKIMPHISTRVLRLTFFIVLFISALQMIIKGFI</sequence>
<keyword evidence="6 8" id="KW-1133">Transmembrane helix</keyword>
<keyword evidence="5 8" id="KW-0812">Transmembrane</keyword>
<evidence type="ECO:0000256" key="4">
    <source>
        <dbReference type="ARBA" id="ARBA00022475"/>
    </source>
</evidence>
<evidence type="ECO:0000313" key="9">
    <source>
        <dbReference type="EMBL" id="QWU98466.1"/>
    </source>
</evidence>
<evidence type="ECO:0000256" key="1">
    <source>
        <dbReference type="ARBA" id="ARBA00004651"/>
    </source>
</evidence>
<keyword evidence="3" id="KW-0813">Transport</keyword>
<organism evidence="9 10">
    <name type="scientific">Francisella salimarina</name>
    <dbReference type="NCBI Taxonomy" id="2599927"/>
    <lineage>
        <taxon>Bacteria</taxon>
        <taxon>Pseudomonadati</taxon>
        <taxon>Pseudomonadota</taxon>
        <taxon>Gammaproteobacteria</taxon>
        <taxon>Thiotrichales</taxon>
        <taxon>Francisellaceae</taxon>
        <taxon>Francisella</taxon>
    </lineage>
</organism>
<dbReference type="Proteomes" id="UP000683421">
    <property type="component" value="Chromosome"/>
</dbReference>
<feature type="transmembrane region" description="Helical" evidence="8">
    <location>
        <begin position="45"/>
        <end position="66"/>
    </location>
</feature>
<protein>
    <recommendedName>
        <fullName evidence="8">Probable membrane transporter protein</fullName>
    </recommendedName>
</protein>
<keyword evidence="10" id="KW-1185">Reference proteome</keyword>
<dbReference type="EMBL" id="CP076680">
    <property type="protein sequence ID" value="QWU98466.1"/>
    <property type="molecule type" value="Genomic_DNA"/>
</dbReference>
<reference evidence="9 10" key="1">
    <citation type="submission" date="2021-06" db="EMBL/GenBank/DDBJ databases">
        <title>Ulceroglandular infection and bacteremia caused by Francisella salimarina in an immunocompromised patient, France.</title>
        <authorList>
            <person name="Hennebique A."/>
            <person name="Caspar Y."/>
            <person name="Maurin M."/>
            <person name="Boisset S."/>
            <person name="Pelloux I."/>
            <person name="Gallego-Hernanz M.P."/>
            <person name="Burucoa C."/>
            <person name="Cazenave-Roblot F."/>
            <person name="Plouzeau C."/>
            <person name="Rammaert B."/>
        </authorList>
    </citation>
    <scope>NUCLEOTIDE SEQUENCE [LARGE SCALE GENOMIC DNA]</scope>
    <source>
        <strain evidence="9 10">CHUGA-F75</strain>
    </source>
</reference>
<keyword evidence="7 8" id="KW-0472">Membrane</keyword>
<dbReference type="Pfam" id="PF01925">
    <property type="entry name" value="TauE"/>
    <property type="match status" value="1"/>
</dbReference>
<feature type="transmembrane region" description="Helical" evidence="8">
    <location>
        <begin position="78"/>
        <end position="98"/>
    </location>
</feature>
<accession>A0AAJ4NMP5</accession>
<dbReference type="PANTHER" id="PTHR30269:SF23">
    <property type="entry name" value="MEMBRANE TRANSPORTER PROTEIN YDHB-RELATED"/>
    <property type="match status" value="1"/>
</dbReference>